<evidence type="ECO:0000313" key="3">
    <source>
        <dbReference type="Proteomes" id="UP000504636"/>
    </source>
</evidence>
<feature type="compositionally biased region" description="Polar residues" evidence="1">
    <location>
        <begin position="25"/>
        <end position="46"/>
    </location>
</feature>
<name>A0A6A6YFC0_9PEZI</name>
<gene>
    <name evidence="2 4" type="ORF">BDZ99DRAFT_523137</name>
</gene>
<evidence type="ECO:0000256" key="1">
    <source>
        <dbReference type="SAM" id="MobiDB-lite"/>
    </source>
</evidence>
<accession>A0A6A6YFC0</accession>
<reference evidence="4" key="3">
    <citation type="submission" date="2025-04" db="UniProtKB">
        <authorList>
            <consortium name="RefSeq"/>
        </authorList>
    </citation>
    <scope>IDENTIFICATION</scope>
    <source>
        <strain evidence="4">CBS 304.34</strain>
    </source>
</reference>
<keyword evidence="3" id="KW-1185">Reference proteome</keyword>
<feature type="compositionally biased region" description="Low complexity" evidence="1">
    <location>
        <begin position="134"/>
        <end position="145"/>
    </location>
</feature>
<sequence length="165" mass="17720">MSDGHSHPQDETADSPNHTQDQEVFENTSLRRAPRNSSNDPNFTTTQRVVAEFERAIFSAAESIPGPEEQDAWISSCLSHLSMLDQLSCVNKGNGTGQEGQSNASYGRNRAIRARSFETTETPAAVNLQATHALSLDSSPSQPSSEPIYQEGATEEASPGGQNVG</sequence>
<evidence type="ECO:0000313" key="4">
    <source>
        <dbReference type="RefSeq" id="XP_033574490.1"/>
    </source>
</evidence>
<feature type="compositionally biased region" description="Polar residues" evidence="1">
    <location>
        <begin position="117"/>
        <end position="132"/>
    </location>
</feature>
<feature type="compositionally biased region" description="Basic and acidic residues" evidence="1">
    <location>
        <begin position="1"/>
        <end position="10"/>
    </location>
</feature>
<feature type="region of interest" description="Disordered" evidence="1">
    <location>
        <begin position="1"/>
        <end position="46"/>
    </location>
</feature>
<dbReference type="AlphaFoldDB" id="A0A6A6YFC0"/>
<dbReference type="RefSeq" id="XP_033574490.1">
    <property type="nucleotide sequence ID" value="XM_033725780.1"/>
</dbReference>
<feature type="region of interest" description="Disordered" evidence="1">
    <location>
        <begin position="89"/>
        <end position="165"/>
    </location>
</feature>
<organism evidence="2">
    <name type="scientific">Mytilinidion resinicola</name>
    <dbReference type="NCBI Taxonomy" id="574789"/>
    <lineage>
        <taxon>Eukaryota</taxon>
        <taxon>Fungi</taxon>
        <taxon>Dikarya</taxon>
        <taxon>Ascomycota</taxon>
        <taxon>Pezizomycotina</taxon>
        <taxon>Dothideomycetes</taxon>
        <taxon>Pleosporomycetidae</taxon>
        <taxon>Mytilinidiales</taxon>
        <taxon>Mytilinidiaceae</taxon>
        <taxon>Mytilinidion</taxon>
    </lineage>
</organism>
<dbReference type="GeneID" id="54466673"/>
<reference evidence="4" key="2">
    <citation type="submission" date="2020-04" db="EMBL/GenBank/DDBJ databases">
        <authorList>
            <consortium name="NCBI Genome Project"/>
        </authorList>
    </citation>
    <scope>NUCLEOTIDE SEQUENCE</scope>
    <source>
        <strain evidence="4">CBS 304.34</strain>
    </source>
</reference>
<reference evidence="2 4" key="1">
    <citation type="journal article" date="2020" name="Stud. Mycol.">
        <title>101 Dothideomycetes genomes: a test case for predicting lifestyles and emergence of pathogens.</title>
        <authorList>
            <person name="Haridas S."/>
            <person name="Albert R."/>
            <person name="Binder M."/>
            <person name="Bloem J."/>
            <person name="Labutti K."/>
            <person name="Salamov A."/>
            <person name="Andreopoulos B."/>
            <person name="Baker S."/>
            <person name="Barry K."/>
            <person name="Bills G."/>
            <person name="Bluhm B."/>
            <person name="Cannon C."/>
            <person name="Castanera R."/>
            <person name="Culley D."/>
            <person name="Daum C."/>
            <person name="Ezra D."/>
            <person name="Gonzalez J."/>
            <person name="Henrissat B."/>
            <person name="Kuo A."/>
            <person name="Liang C."/>
            <person name="Lipzen A."/>
            <person name="Lutzoni F."/>
            <person name="Magnuson J."/>
            <person name="Mondo S."/>
            <person name="Nolan M."/>
            <person name="Ohm R."/>
            <person name="Pangilinan J."/>
            <person name="Park H.-J."/>
            <person name="Ramirez L."/>
            <person name="Alfaro M."/>
            <person name="Sun H."/>
            <person name="Tritt A."/>
            <person name="Yoshinaga Y."/>
            <person name="Zwiers L.-H."/>
            <person name="Turgeon B."/>
            <person name="Goodwin S."/>
            <person name="Spatafora J."/>
            <person name="Crous P."/>
            <person name="Grigoriev I."/>
        </authorList>
    </citation>
    <scope>NUCLEOTIDE SEQUENCE</scope>
    <source>
        <strain evidence="2 4">CBS 304.34</strain>
    </source>
</reference>
<feature type="compositionally biased region" description="Polar residues" evidence="1">
    <location>
        <begin position="89"/>
        <end position="106"/>
    </location>
</feature>
<dbReference type="EMBL" id="MU003705">
    <property type="protein sequence ID" value="KAF2807526.1"/>
    <property type="molecule type" value="Genomic_DNA"/>
</dbReference>
<proteinExistence type="predicted"/>
<protein>
    <submittedName>
        <fullName evidence="2 4">Uncharacterized protein</fullName>
    </submittedName>
</protein>
<dbReference type="Proteomes" id="UP000504636">
    <property type="component" value="Unplaced"/>
</dbReference>
<evidence type="ECO:0000313" key="2">
    <source>
        <dbReference type="EMBL" id="KAF2807526.1"/>
    </source>
</evidence>